<dbReference type="InterPro" id="IPR000257">
    <property type="entry name" value="Uroporphyrinogen_deCOase"/>
</dbReference>
<gene>
    <name evidence="11" type="ordered locus">Palpr_2580</name>
</gene>
<proteinExistence type="inferred from homology"/>
<dbReference type="PROSITE" id="PS00906">
    <property type="entry name" value="UROD_1"/>
    <property type="match status" value="1"/>
</dbReference>
<evidence type="ECO:0000256" key="7">
    <source>
        <dbReference type="NCBIfam" id="TIGR01464"/>
    </source>
</evidence>
<evidence type="ECO:0000256" key="2">
    <source>
        <dbReference type="ARBA" id="ARBA00009935"/>
    </source>
</evidence>
<feature type="domain" description="Uroporphyrinogen decarboxylase (URO-D)" evidence="10">
    <location>
        <begin position="19"/>
        <end position="28"/>
    </location>
</feature>
<reference evidence="11 12" key="2">
    <citation type="journal article" date="2011" name="Stand. Genomic Sci.">
        <title>Complete genome sequence of Paludibacter propionicigenes type strain (WB4).</title>
        <authorList>
            <person name="Gronow S."/>
            <person name="Munk C."/>
            <person name="Lapidus A."/>
            <person name="Nolan M."/>
            <person name="Lucas S."/>
            <person name="Hammon N."/>
            <person name="Deshpande S."/>
            <person name="Cheng J.F."/>
            <person name="Tapia R."/>
            <person name="Han C."/>
            <person name="Goodwin L."/>
            <person name="Pitluck S."/>
            <person name="Liolios K."/>
            <person name="Ivanova N."/>
            <person name="Mavromatis K."/>
            <person name="Mikhailova N."/>
            <person name="Pati A."/>
            <person name="Chen A."/>
            <person name="Palaniappan K."/>
            <person name="Land M."/>
            <person name="Hauser L."/>
            <person name="Chang Y.J."/>
            <person name="Jeffries C.D."/>
            <person name="Brambilla E."/>
            <person name="Rohde M."/>
            <person name="Goker M."/>
            <person name="Detter J.C."/>
            <person name="Woyke T."/>
            <person name="Bristow J."/>
            <person name="Eisen J.A."/>
            <person name="Markowitz V."/>
            <person name="Hugenholtz P."/>
            <person name="Kyrpides N.C."/>
            <person name="Klenk H.P."/>
        </authorList>
    </citation>
    <scope>NUCLEOTIDE SEQUENCE [LARGE SCALE GENOMIC DNA]</scope>
    <source>
        <strain evidence="12">DSM 17365 / JCM 13257 / WB4</strain>
    </source>
</reference>
<reference key="1">
    <citation type="submission" date="2010-11" db="EMBL/GenBank/DDBJ databases">
        <title>The complete genome of Paludibacter propionicigenes DSM 17365.</title>
        <authorList>
            <consortium name="US DOE Joint Genome Institute (JGI-PGF)"/>
            <person name="Lucas S."/>
            <person name="Copeland A."/>
            <person name="Lapidus A."/>
            <person name="Bruce D."/>
            <person name="Goodwin L."/>
            <person name="Pitluck S."/>
            <person name="Kyrpides N."/>
            <person name="Mavromatis K."/>
            <person name="Ivanova N."/>
            <person name="Munk A.C."/>
            <person name="Brettin T."/>
            <person name="Detter J.C."/>
            <person name="Han C."/>
            <person name="Tapia R."/>
            <person name="Land M."/>
            <person name="Hauser L."/>
            <person name="Markowitz V."/>
            <person name="Cheng J.-F."/>
            <person name="Hugenholtz P."/>
            <person name="Woyke T."/>
            <person name="Wu D."/>
            <person name="Gronow S."/>
            <person name="Wellnitz S."/>
            <person name="Brambilla E."/>
            <person name="Klenk H.-P."/>
            <person name="Eisen J.A."/>
        </authorList>
    </citation>
    <scope>NUCLEOTIDE SEQUENCE</scope>
    <source>
        <strain>WB4</strain>
    </source>
</reference>
<dbReference type="HOGENOM" id="CLU_040933_0_1_10"/>
<keyword evidence="4 8" id="KW-0210">Decarboxylase</keyword>
<evidence type="ECO:0000256" key="6">
    <source>
        <dbReference type="ARBA" id="ARBA00023244"/>
    </source>
</evidence>
<comment type="pathway">
    <text evidence="1 8">Porphyrin-containing compound metabolism; protoporphyrin-IX biosynthesis; coproporphyrinogen-III from 5-aminolevulinate: step 4/4.</text>
</comment>
<evidence type="ECO:0000256" key="9">
    <source>
        <dbReference type="RuleBase" id="RU004169"/>
    </source>
</evidence>
<evidence type="ECO:0000313" key="12">
    <source>
        <dbReference type="Proteomes" id="UP000008718"/>
    </source>
</evidence>
<comment type="similarity">
    <text evidence="2 9">Belongs to the uroporphyrinogen decarboxylase family.</text>
</comment>
<evidence type="ECO:0000256" key="5">
    <source>
        <dbReference type="ARBA" id="ARBA00023239"/>
    </source>
</evidence>
<evidence type="ECO:0000256" key="4">
    <source>
        <dbReference type="ARBA" id="ARBA00022793"/>
    </source>
</evidence>
<dbReference type="EMBL" id="CP002345">
    <property type="protein sequence ID" value="ADQ80712.1"/>
    <property type="molecule type" value="Genomic_DNA"/>
</dbReference>
<protein>
    <recommendedName>
        <fullName evidence="3 7">Uroporphyrinogen decarboxylase</fullName>
        <ecNumber evidence="3 7">4.1.1.37</ecNumber>
    </recommendedName>
</protein>
<dbReference type="InterPro" id="IPR006361">
    <property type="entry name" value="Uroporphyrinogen_deCO2ase_HemE"/>
</dbReference>
<dbReference type="PANTHER" id="PTHR21091:SF169">
    <property type="entry name" value="UROPORPHYRINOGEN DECARBOXYLASE"/>
    <property type="match status" value="1"/>
</dbReference>
<dbReference type="RefSeq" id="WP_013446081.1">
    <property type="nucleotide sequence ID" value="NC_014734.1"/>
</dbReference>
<keyword evidence="6 8" id="KW-0627">Porphyrin biosynthesis</keyword>
<organism evidence="11 12">
    <name type="scientific">Paludibacter propionicigenes (strain DSM 17365 / JCM 13257 / WB4)</name>
    <dbReference type="NCBI Taxonomy" id="694427"/>
    <lineage>
        <taxon>Bacteria</taxon>
        <taxon>Pseudomonadati</taxon>
        <taxon>Bacteroidota</taxon>
        <taxon>Bacteroidia</taxon>
        <taxon>Bacteroidales</taxon>
        <taxon>Paludibacteraceae</taxon>
        <taxon>Paludibacter</taxon>
    </lineage>
</organism>
<dbReference type="EC" id="4.1.1.37" evidence="3 7"/>
<evidence type="ECO:0000256" key="1">
    <source>
        <dbReference type="ARBA" id="ARBA00004804"/>
    </source>
</evidence>
<dbReference type="GO" id="GO:0006782">
    <property type="term" value="P:protoporphyrinogen IX biosynthetic process"/>
    <property type="evidence" value="ECO:0007669"/>
    <property type="project" value="UniProtKB-UniPathway"/>
</dbReference>
<dbReference type="STRING" id="694427.Palpr_2580"/>
<dbReference type="KEGG" id="ppn:Palpr_2580"/>
<dbReference type="GO" id="GO:0005829">
    <property type="term" value="C:cytosol"/>
    <property type="evidence" value="ECO:0007669"/>
    <property type="project" value="TreeGrafter"/>
</dbReference>
<evidence type="ECO:0000256" key="8">
    <source>
        <dbReference type="RuleBase" id="RU000554"/>
    </source>
</evidence>
<dbReference type="OrthoDB" id="9806656at2"/>
<dbReference type="SUPFAM" id="SSF51726">
    <property type="entry name" value="UROD/MetE-like"/>
    <property type="match status" value="1"/>
</dbReference>
<evidence type="ECO:0000259" key="10">
    <source>
        <dbReference type="PROSITE" id="PS00906"/>
    </source>
</evidence>
<dbReference type="Gene3D" id="3.20.20.210">
    <property type="match status" value="1"/>
</dbReference>
<sequence>MSNTIFTDTLKGIKRERPPVWFMRQAGRVLPSYLKLREQYSFRELMLNPELTAEVTLLPVNDLGVDAAILFSDILVIPEALGMDLKFTEKGPIFDSPLQDAVNQYSSLQPDVTKLEHIYKALDVIRERKPADVGLIGFCGAPFTTFCYMVEGNSANHTFSKAIKLFYNNPDISAKILEIITDLSIHYAVEQTKHGIDVFQLFETHAGLIPSDLYMERIMPHVSRITNAVRANNVPVIFFPKGLGLGLAQVNFDVADFVGIDWQYSLPEARAIVDKKVGVQGNLDPRILSIDDRTMLKKELAKFKAFGKDNYNWIFNTGHGFSPDNKVDNVKFVIDWVKSTDWGR</sequence>
<dbReference type="AlphaFoldDB" id="E4T7L8"/>
<dbReference type="GO" id="GO:0004853">
    <property type="term" value="F:uroporphyrinogen decarboxylase activity"/>
    <property type="evidence" value="ECO:0007669"/>
    <property type="project" value="UniProtKB-UniRule"/>
</dbReference>
<dbReference type="UniPathway" id="UPA00251">
    <property type="reaction ID" value="UER00321"/>
</dbReference>
<accession>E4T7L8</accession>
<comment type="catalytic activity">
    <reaction evidence="8">
        <text>uroporphyrinogen III + 4 H(+) = coproporphyrinogen III + 4 CO2</text>
        <dbReference type="Rhea" id="RHEA:19865"/>
        <dbReference type="ChEBI" id="CHEBI:15378"/>
        <dbReference type="ChEBI" id="CHEBI:16526"/>
        <dbReference type="ChEBI" id="CHEBI:57308"/>
        <dbReference type="ChEBI" id="CHEBI:57309"/>
        <dbReference type="EC" id="4.1.1.37"/>
    </reaction>
</comment>
<dbReference type="InterPro" id="IPR038071">
    <property type="entry name" value="UROD/MetE-like_sf"/>
</dbReference>
<keyword evidence="12" id="KW-1185">Reference proteome</keyword>
<evidence type="ECO:0000313" key="11">
    <source>
        <dbReference type="EMBL" id="ADQ80712.1"/>
    </source>
</evidence>
<dbReference type="PANTHER" id="PTHR21091">
    <property type="entry name" value="METHYLTETRAHYDROFOLATE:HOMOCYSTEINE METHYLTRANSFERASE RELATED"/>
    <property type="match status" value="1"/>
</dbReference>
<keyword evidence="5 8" id="KW-0456">Lyase</keyword>
<name>E4T7L8_PALPW</name>
<dbReference type="Proteomes" id="UP000008718">
    <property type="component" value="Chromosome"/>
</dbReference>
<dbReference type="NCBIfam" id="TIGR01464">
    <property type="entry name" value="hemE"/>
    <property type="match status" value="1"/>
</dbReference>
<evidence type="ECO:0000256" key="3">
    <source>
        <dbReference type="ARBA" id="ARBA00012288"/>
    </source>
</evidence>
<dbReference type="Pfam" id="PF01208">
    <property type="entry name" value="URO-D"/>
    <property type="match status" value="1"/>
</dbReference>
<dbReference type="eggNOG" id="COG0407">
    <property type="taxonomic scope" value="Bacteria"/>
</dbReference>